<organism evidence="1 2">
    <name type="scientific">Phytohabitans suffuscus</name>
    <dbReference type="NCBI Taxonomy" id="624315"/>
    <lineage>
        <taxon>Bacteria</taxon>
        <taxon>Bacillati</taxon>
        <taxon>Actinomycetota</taxon>
        <taxon>Actinomycetes</taxon>
        <taxon>Micromonosporales</taxon>
        <taxon>Micromonosporaceae</taxon>
    </lineage>
</organism>
<gene>
    <name evidence="1" type="ORF">Psuf_067500</name>
</gene>
<dbReference type="PANTHER" id="PTHR42877:SF4">
    <property type="entry name" value="FAD_NAD(P)-BINDING DOMAIN-CONTAINING PROTEIN-RELATED"/>
    <property type="match status" value="1"/>
</dbReference>
<reference evidence="1 2" key="2">
    <citation type="submission" date="2020-03" db="EMBL/GenBank/DDBJ databases">
        <authorList>
            <person name="Ichikawa N."/>
            <person name="Kimura A."/>
            <person name="Kitahashi Y."/>
            <person name="Uohara A."/>
        </authorList>
    </citation>
    <scope>NUCLEOTIDE SEQUENCE [LARGE SCALE GENOMIC DNA]</scope>
    <source>
        <strain evidence="1 2">NBRC 105367</strain>
    </source>
</reference>
<keyword evidence="1" id="KW-0378">Hydrolase</keyword>
<name>A0A6F8YTH3_9ACTN</name>
<dbReference type="InterPro" id="IPR051209">
    <property type="entry name" value="FAD-bind_Monooxygenase_sf"/>
</dbReference>
<dbReference type="EMBL" id="AP022871">
    <property type="protein sequence ID" value="BCB89437.1"/>
    <property type="molecule type" value="Genomic_DNA"/>
</dbReference>
<reference evidence="1 2" key="1">
    <citation type="submission" date="2020-03" db="EMBL/GenBank/DDBJ databases">
        <title>Whole genome shotgun sequence of Phytohabitans suffuscus NBRC 105367.</title>
        <authorList>
            <person name="Komaki H."/>
            <person name="Tamura T."/>
        </authorList>
    </citation>
    <scope>NUCLEOTIDE SEQUENCE [LARGE SCALE GENOMIC DNA]</scope>
    <source>
        <strain evidence="1 2">NBRC 105367</strain>
    </source>
</reference>
<accession>A0A6F8YTH3</accession>
<dbReference type="KEGG" id="psuu:Psuf_067500"/>
<dbReference type="SUPFAM" id="SSF51905">
    <property type="entry name" value="FAD/NAD(P)-binding domain"/>
    <property type="match status" value="2"/>
</dbReference>
<protein>
    <submittedName>
        <fullName evidence="1">Alpha/beta hydrolase fold-3 domain-containing protein</fullName>
    </submittedName>
</protein>
<keyword evidence="2" id="KW-1185">Reference proteome</keyword>
<dbReference type="Pfam" id="PF13738">
    <property type="entry name" value="Pyr_redox_3"/>
    <property type="match status" value="1"/>
</dbReference>
<dbReference type="Gene3D" id="3.50.50.60">
    <property type="entry name" value="FAD/NAD(P)-binding domain"/>
    <property type="match status" value="3"/>
</dbReference>
<evidence type="ECO:0000313" key="2">
    <source>
        <dbReference type="Proteomes" id="UP000503011"/>
    </source>
</evidence>
<dbReference type="Proteomes" id="UP000503011">
    <property type="component" value="Chromosome"/>
</dbReference>
<evidence type="ECO:0000313" key="1">
    <source>
        <dbReference type="EMBL" id="BCB89437.1"/>
    </source>
</evidence>
<dbReference type="PANTHER" id="PTHR42877">
    <property type="entry name" value="L-ORNITHINE N(5)-MONOOXYGENASE-RELATED"/>
    <property type="match status" value="1"/>
</dbReference>
<dbReference type="PRINTS" id="PR00419">
    <property type="entry name" value="ADXRDTASE"/>
</dbReference>
<dbReference type="RefSeq" id="WP_173161305.1">
    <property type="nucleotide sequence ID" value="NZ_AP022871.1"/>
</dbReference>
<dbReference type="AlphaFoldDB" id="A0A6F8YTH3"/>
<dbReference type="GO" id="GO:0016787">
    <property type="term" value="F:hydrolase activity"/>
    <property type="evidence" value="ECO:0007669"/>
    <property type="project" value="UniProtKB-KW"/>
</dbReference>
<sequence>MRRDTPLRVAIIGAGLGGIAAAVKLRRHTSATVVIFEQSAGVGGTWFDNRYPGCEVDVHSHAYSFSFLKYDWPRTHATQPELLAYAQHVVEHFGLTPHVRLNTRVTDLVWEESTSTYTLSTEHGDSAEFDVVISALGLLSVPRYPEWPGLDTFAGPCFHTSRWEEHDLAGKAVAVVGTGSTSVQIVPAIASTAGKVYVYQREPGWIEPKNEREFGPRERWWYRNVPLAQRASRAWIFHKGNRRFKGYDTGSRRQRRMRDLCQRFIAGTIRDPKTRAAVTPDYPWGCKRPILSSTFYPSLNRVNVELVPHAVREVTPTAVVDATGAAREVDVLVLSTGFQPTRFLASIDVKGRDGRSIHDAWRERASAFMGITVPGFPNFFILYGPNTNGGVSVIAQLERQAEVVVGAVRRLSRVRRGNIDTSPAAARRFVEWVDRRLATNASAMESGCHNYYHDPAGHNVTQWPGGHLAYAVATRVIARFGLKTRSS</sequence>
<proteinExistence type="predicted"/>
<dbReference type="InterPro" id="IPR036188">
    <property type="entry name" value="FAD/NAD-bd_sf"/>
</dbReference>